<keyword evidence="4" id="KW-0804">Transcription</keyword>
<evidence type="ECO:0000256" key="2">
    <source>
        <dbReference type="ARBA" id="ARBA00023015"/>
    </source>
</evidence>
<dbReference type="InterPro" id="IPR013324">
    <property type="entry name" value="RNA_pol_sigma_r3/r4-like"/>
</dbReference>
<proteinExistence type="inferred from homology"/>
<feature type="domain" description="RNA polymerase sigma factor 70 region 4 type 2" evidence="6">
    <location>
        <begin position="141"/>
        <end position="192"/>
    </location>
</feature>
<dbReference type="InterPro" id="IPR036388">
    <property type="entry name" value="WH-like_DNA-bd_sf"/>
</dbReference>
<dbReference type="Pfam" id="PF04542">
    <property type="entry name" value="Sigma70_r2"/>
    <property type="match status" value="1"/>
</dbReference>
<dbReference type="InterPro" id="IPR013249">
    <property type="entry name" value="RNA_pol_sigma70_r4_t2"/>
</dbReference>
<keyword evidence="2" id="KW-0805">Transcription regulation</keyword>
<evidence type="ECO:0000256" key="4">
    <source>
        <dbReference type="ARBA" id="ARBA00023163"/>
    </source>
</evidence>
<dbReference type="InterPro" id="IPR007627">
    <property type="entry name" value="RNA_pol_sigma70_r2"/>
</dbReference>
<dbReference type="GO" id="GO:0016987">
    <property type="term" value="F:sigma factor activity"/>
    <property type="evidence" value="ECO:0007669"/>
    <property type="project" value="UniProtKB-KW"/>
</dbReference>
<gene>
    <name evidence="7" type="ORF">CFX0092_B0726</name>
</gene>
<evidence type="ECO:0000259" key="5">
    <source>
        <dbReference type="Pfam" id="PF04542"/>
    </source>
</evidence>
<comment type="similarity">
    <text evidence="1">Belongs to the sigma-70 factor family. ECF subfamily.</text>
</comment>
<evidence type="ECO:0000256" key="1">
    <source>
        <dbReference type="ARBA" id="ARBA00010641"/>
    </source>
</evidence>
<reference evidence="7" key="1">
    <citation type="submission" date="2016-01" db="EMBL/GenBank/DDBJ databases">
        <authorList>
            <person name="Mcilroy J.S."/>
            <person name="Karst M S."/>
            <person name="Albertsen M."/>
        </authorList>
    </citation>
    <scope>NUCLEOTIDE SEQUENCE</scope>
    <source>
        <strain evidence="7">Cfx-K</strain>
    </source>
</reference>
<evidence type="ECO:0000313" key="7">
    <source>
        <dbReference type="EMBL" id="CUS06260.1"/>
    </source>
</evidence>
<evidence type="ECO:0000313" key="8">
    <source>
        <dbReference type="Proteomes" id="UP000215027"/>
    </source>
</evidence>
<dbReference type="InterPro" id="IPR039425">
    <property type="entry name" value="RNA_pol_sigma-70-like"/>
</dbReference>
<dbReference type="PANTHER" id="PTHR43133">
    <property type="entry name" value="RNA POLYMERASE ECF-TYPE SIGMA FACTO"/>
    <property type="match status" value="1"/>
</dbReference>
<dbReference type="Gene3D" id="1.10.10.10">
    <property type="entry name" value="Winged helix-like DNA-binding domain superfamily/Winged helix DNA-binding domain"/>
    <property type="match status" value="1"/>
</dbReference>
<dbReference type="PANTHER" id="PTHR43133:SF62">
    <property type="entry name" value="RNA POLYMERASE SIGMA FACTOR SIGZ"/>
    <property type="match status" value="1"/>
</dbReference>
<dbReference type="SUPFAM" id="SSF88946">
    <property type="entry name" value="Sigma2 domain of RNA polymerase sigma factors"/>
    <property type="match status" value="1"/>
</dbReference>
<organism evidence="7 8">
    <name type="scientific">Candidatus Promineifilum breve</name>
    <dbReference type="NCBI Taxonomy" id="1806508"/>
    <lineage>
        <taxon>Bacteria</taxon>
        <taxon>Bacillati</taxon>
        <taxon>Chloroflexota</taxon>
        <taxon>Ardenticatenia</taxon>
        <taxon>Candidatus Promineifilales</taxon>
        <taxon>Candidatus Promineifilaceae</taxon>
        <taxon>Candidatus Promineifilum</taxon>
    </lineage>
</organism>
<keyword evidence="3" id="KW-0731">Sigma factor</keyword>
<feature type="domain" description="RNA polymerase sigma-70 region 2" evidence="5">
    <location>
        <begin position="43"/>
        <end position="110"/>
    </location>
</feature>
<sequence length="216" mass="22955">MSVGKGAATGAATGMGGPTGAAAVDYELLQRMAAGDETALAALYDRHCRLVMSVALAVVGDRATAEEVTLDVFLTVWQRAADYDPALARAATWLTRLARNRAIDRLRREAVRPAAHSVAFSDAAPGRGPDLETAVEQALERQRVRAAVAALPAEQRQALALAFFQGYSHSEIAGLLEQSLGTVKGRIRGGMVRLRQLLAAEAPLRPPNDVGERDES</sequence>
<dbReference type="SUPFAM" id="SSF88659">
    <property type="entry name" value="Sigma3 and sigma4 domains of RNA polymerase sigma factors"/>
    <property type="match status" value="1"/>
</dbReference>
<name>A0A160TAW3_9CHLR</name>
<keyword evidence="8" id="KW-1185">Reference proteome</keyword>
<dbReference type="EMBL" id="LN890656">
    <property type="protein sequence ID" value="CUS06260.1"/>
    <property type="molecule type" value="Genomic_DNA"/>
</dbReference>
<accession>A0A160TAW3</accession>
<dbReference type="KEGG" id="pbf:CFX0092_B0726"/>
<evidence type="ECO:0000259" key="6">
    <source>
        <dbReference type="Pfam" id="PF08281"/>
    </source>
</evidence>
<dbReference type="InterPro" id="IPR014284">
    <property type="entry name" value="RNA_pol_sigma-70_dom"/>
</dbReference>
<dbReference type="RefSeq" id="WP_197699956.1">
    <property type="nucleotide sequence ID" value="NZ_LN890656.1"/>
</dbReference>
<dbReference type="AlphaFoldDB" id="A0A160TAW3"/>
<dbReference type="GO" id="GO:0003677">
    <property type="term" value="F:DNA binding"/>
    <property type="evidence" value="ECO:0007669"/>
    <property type="project" value="InterPro"/>
</dbReference>
<dbReference type="Pfam" id="PF08281">
    <property type="entry name" value="Sigma70_r4_2"/>
    <property type="match status" value="1"/>
</dbReference>
<protein>
    <submittedName>
        <fullName evidence="7">RNA polymerase sigma factor, sigma-70 family</fullName>
    </submittedName>
</protein>
<dbReference type="NCBIfam" id="TIGR02937">
    <property type="entry name" value="sigma70-ECF"/>
    <property type="match status" value="1"/>
</dbReference>
<dbReference type="Proteomes" id="UP000215027">
    <property type="component" value="Chromosome II"/>
</dbReference>
<dbReference type="CDD" id="cd06171">
    <property type="entry name" value="Sigma70_r4"/>
    <property type="match status" value="1"/>
</dbReference>
<evidence type="ECO:0000256" key="3">
    <source>
        <dbReference type="ARBA" id="ARBA00023082"/>
    </source>
</evidence>
<dbReference type="Gene3D" id="1.10.1740.10">
    <property type="match status" value="1"/>
</dbReference>
<dbReference type="InterPro" id="IPR013325">
    <property type="entry name" value="RNA_pol_sigma_r2"/>
</dbReference>
<dbReference type="GO" id="GO:0006352">
    <property type="term" value="P:DNA-templated transcription initiation"/>
    <property type="evidence" value="ECO:0007669"/>
    <property type="project" value="InterPro"/>
</dbReference>